<evidence type="ECO:0000313" key="2">
    <source>
        <dbReference type="Proteomes" id="UP001566132"/>
    </source>
</evidence>
<dbReference type="Proteomes" id="UP001566132">
    <property type="component" value="Unassembled WGS sequence"/>
</dbReference>
<dbReference type="EMBL" id="JBDJPC010000009">
    <property type="protein sequence ID" value="KAL1491939.1"/>
    <property type="molecule type" value="Genomic_DNA"/>
</dbReference>
<name>A0ABD1EBF6_HYPHA</name>
<proteinExistence type="predicted"/>
<sequence>MKKNSPMILYFNFNLQFTNIQERPYKMRRSLYSPLYSPYSPNSIPVTHSELLNVINTVSESNLSLVNQRRFADEDRWLFDKEKCKLSPCSLYSRGSRGVNHDYEEGGHVKVTFRPTSTEPMIV</sequence>
<organism evidence="1 2">
    <name type="scientific">Hypothenemus hampei</name>
    <name type="common">Coffee berry borer</name>
    <dbReference type="NCBI Taxonomy" id="57062"/>
    <lineage>
        <taxon>Eukaryota</taxon>
        <taxon>Metazoa</taxon>
        <taxon>Ecdysozoa</taxon>
        <taxon>Arthropoda</taxon>
        <taxon>Hexapoda</taxon>
        <taxon>Insecta</taxon>
        <taxon>Pterygota</taxon>
        <taxon>Neoptera</taxon>
        <taxon>Endopterygota</taxon>
        <taxon>Coleoptera</taxon>
        <taxon>Polyphaga</taxon>
        <taxon>Cucujiformia</taxon>
        <taxon>Curculionidae</taxon>
        <taxon>Scolytinae</taxon>
        <taxon>Hypothenemus</taxon>
    </lineage>
</organism>
<accession>A0ABD1EBF6</accession>
<comment type="caution">
    <text evidence="1">The sequence shown here is derived from an EMBL/GenBank/DDBJ whole genome shotgun (WGS) entry which is preliminary data.</text>
</comment>
<keyword evidence="2" id="KW-1185">Reference proteome</keyword>
<reference evidence="1 2" key="1">
    <citation type="submission" date="2024-05" db="EMBL/GenBank/DDBJ databases">
        <title>Genetic variation in Jamaican populations of the coffee berry borer (Hypothenemus hampei).</title>
        <authorList>
            <person name="Errbii M."/>
            <person name="Myrie A."/>
        </authorList>
    </citation>
    <scope>NUCLEOTIDE SEQUENCE [LARGE SCALE GENOMIC DNA]</scope>
    <source>
        <strain evidence="1">JA-Hopewell-2020-01-JO</strain>
        <tissue evidence="1">Whole body</tissue>
    </source>
</reference>
<gene>
    <name evidence="1" type="ORF">ABEB36_012456</name>
</gene>
<dbReference type="AlphaFoldDB" id="A0ABD1EBF6"/>
<evidence type="ECO:0000313" key="1">
    <source>
        <dbReference type="EMBL" id="KAL1491939.1"/>
    </source>
</evidence>
<protein>
    <submittedName>
        <fullName evidence="1">Uncharacterized protein</fullName>
    </submittedName>
</protein>